<keyword evidence="5" id="KW-0804">Transcription</keyword>
<dbReference type="InterPro" id="IPR013249">
    <property type="entry name" value="RNA_pol_sigma70_r4_t2"/>
</dbReference>
<dbReference type="Pfam" id="PF04542">
    <property type="entry name" value="Sigma70_r2"/>
    <property type="match status" value="1"/>
</dbReference>
<dbReference type="GO" id="GO:0006352">
    <property type="term" value="P:DNA-templated transcription initiation"/>
    <property type="evidence" value="ECO:0007669"/>
    <property type="project" value="InterPro"/>
</dbReference>
<evidence type="ECO:0000313" key="9">
    <source>
        <dbReference type="EMBL" id="MBK1786287.1"/>
    </source>
</evidence>
<keyword evidence="4" id="KW-0731">Sigma factor</keyword>
<reference evidence="9" key="1">
    <citation type="submission" date="2020-12" db="EMBL/GenBank/DDBJ databases">
        <title>Prauserella sp. ASG 168, a novel actinomycete isolated from cave rock.</title>
        <authorList>
            <person name="Suriyachadkun C."/>
        </authorList>
    </citation>
    <scope>NUCLEOTIDE SEQUENCE</scope>
    <source>
        <strain evidence="9">ASG 168</strain>
    </source>
</reference>
<dbReference type="InterPro" id="IPR037401">
    <property type="entry name" value="SnoaL-like"/>
</dbReference>
<dbReference type="InterPro" id="IPR013325">
    <property type="entry name" value="RNA_pol_sigma_r2"/>
</dbReference>
<organism evidence="9 10">
    <name type="scientific">Prauserella cavernicola</name>
    <dbReference type="NCBI Taxonomy" id="2800127"/>
    <lineage>
        <taxon>Bacteria</taxon>
        <taxon>Bacillati</taxon>
        <taxon>Actinomycetota</taxon>
        <taxon>Actinomycetes</taxon>
        <taxon>Pseudonocardiales</taxon>
        <taxon>Pseudonocardiaceae</taxon>
        <taxon>Prauserella</taxon>
    </lineage>
</organism>
<dbReference type="InterPro" id="IPR013324">
    <property type="entry name" value="RNA_pol_sigma_r3/r4-like"/>
</dbReference>
<feature type="domain" description="RNA polymerase sigma-70 region 2" evidence="6">
    <location>
        <begin position="14"/>
        <end position="74"/>
    </location>
</feature>
<keyword evidence="10" id="KW-1185">Reference proteome</keyword>
<dbReference type="InterPro" id="IPR052704">
    <property type="entry name" value="ECF_Sigma-70_Domain"/>
</dbReference>
<comment type="subunit">
    <text evidence="2">Interacts transiently with the RNA polymerase catalytic core formed by RpoA, RpoB, RpoC and RpoZ (2 alpha, 1 beta, 1 beta' and 1 omega subunit) to form the RNA polymerase holoenzyme that can initiate transcription.</text>
</comment>
<evidence type="ECO:0000259" key="8">
    <source>
        <dbReference type="Pfam" id="PF12680"/>
    </source>
</evidence>
<feature type="domain" description="RNA polymerase sigma factor 70 region 4 type 2" evidence="7">
    <location>
        <begin position="110"/>
        <end position="161"/>
    </location>
</feature>
<dbReference type="InterPro" id="IPR032710">
    <property type="entry name" value="NTF2-like_dom_sf"/>
</dbReference>
<dbReference type="SUPFAM" id="SSF88946">
    <property type="entry name" value="Sigma2 domain of RNA polymerase sigma factors"/>
    <property type="match status" value="1"/>
</dbReference>
<dbReference type="GO" id="GO:0003677">
    <property type="term" value="F:DNA binding"/>
    <property type="evidence" value="ECO:0007669"/>
    <property type="project" value="InterPro"/>
</dbReference>
<dbReference type="Pfam" id="PF08281">
    <property type="entry name" value="Sigma70_r4_2"/>
    <property type="match status" value="1"/>
</dbReference>
<dbReference type="InterPro" id="IPR036388">
    <property type="entry name" value="WH-like_DNA-bd_sf"/>
</dbReference>
<keyword evidence="3" id="KW-0805">Transcription regulation</keyword>
<dbReference type="Gene3D" id="3.10.450.50">
    <property type="match status" value="1"/>
</dbReference>
<dbReference type="Pfam" id="PF12680">
    <property type="entry name" value="SnoaL_2"/>
    <property type="match status" value="1"/>
</dbReference>
<feature type="domain" description="SnoaL-like" evidence="8">
    <location>
        <begin position="181"/>
        <end position="256"/>
    </location>
</feature>
<dbReference type="InterPro" id="IPR014284">
    <property type="entry name" value="RNA_pol_sigma-70_dom"/>
</dbReference>
<dbReference type="NCBIfam" id="TIGR02957">
    <property type="entry name" value="SigX4"/>
    <property type="match status" value="1"/>
</dbReference>
<evidence type="ECO:0000256" key="1">
    <source>
        <dbReference type="ARBA" id="ARBA00010641"/>
    </source>
</evidence>
<dbReference type="EMBL" id="JAENJH010000004">
    <property type="protein sequence ID" value="MBK1786287.1"/>
    <property type="molecule type" value="Genomic_DNA"/>
</dbReference>
<protein>
    <submittedName>
        <fullName evidence="9">RNA polymerase sigma-70 factor</fullName>
    </submittedName>
</protein>
<dbReference type="RefSeq" id="WP_200319595.1">
    <property type="nucleotide sequence ID" value="NZ_JAENJH010000004.1"/>
</dbReference>
<dbReference type="PANTHER" id="PTHR30173">
    <property type="entry name" value="SIGMA 19 FACTOR"/>
    <property type="match status" value="1"/>
</dbReference>
<name>A0A934QU11_9PSEU</name>
<sequence>MSIAPEDVREFEDQRGRLFAIAYRLLGSAAEAEDAVQDTYLRWSDADRSAIHTSAAWLTKVLTNLCLTRLTSARARRETYVGPWLPEPVVTTGAALGPLDTAEQRDSVSMAVLVLLERLTPPERAVFVLREAFGYRHAEIAEVLDLTESNAQQLYRRAREHVALERPRFTPSAQDRALVTRRFLDAARGGDLDGLRALLADDVVSWADGGGKANAARRPILGADKVSRYLGWMSSDVPGLVITVTELNGQPGIVAVVDGAAVLAVLLDVVDDRIATIRIAANPDKLGFLSSQLG</sequence>
<evidence type="ECO:0000259" key="7">
    <source>
        <dbReference type="Pfam" id="PF08281"/>
    </source>
</evidence>
<dbReference type="InterPro" id="IPR014303">
    <property type="entry name" value="RNA_pol_sigma-70_ECF"/>
</dbReference>
<dbReference type="GO" id="GO:0016987">
    <property type="term" value="F:sigma factor activity"/>
    <property type="evidence" value="ECO:0007669"/>
    <property type="project" value="UniProtKB-KW"/>
</dbReference>
<evidence type="ECO:0000259" key="6">
    <source>
        <dbReference type="Pfam" id="PF04542"/>
    </source>
</evidence>
<evidence type="ECO:0000256" key="4">
    <source>
        <dbReference type="ARBA" id="ARBA00023082"/>
    </source>
</evidence>
<dbReference type="Proteomes" id="UP000635245">
    <property type="component" value="Unassembled WGS sequence"/>
</dbReference>
<dbReference type="Gene3D" id="1.10.10.10">
    <property type="entry name" value="Winged helix-like DNA-binding domain superfamily/Winged helix DNA-binding domain"/>
    <property type="match status" value="1"/>
</dbReference>
<dbReference type="AlphaFoldDB" id="A0A934QU11"/>
<evidence type="ECO:0000256" key="2">
    <source>
        <dbReference type="ARBA" id="ARBA00011344"/>
    </source>
</evidence>
<evidence type="ECO:0000256" key="3">
    <source>
        <dbReference type="ARBA" id="ARBA00023015"/>
    </source>
</evidence>
<dbReference type="SUPFAM" id="SSF54427">
    <property type="entry name" value="NTF2-like"/>
    <property type="match status" value="1"/>
</dbReference>
<dbReference type="NCBIfam" id="NF007214">
    <property type="entry name" value="PRK09636.1"/>
    <property type="match status" value="1"/>
</dbReference>
<comment type="similarity">
    <text evidence="1">Belongs to the sigma-70 factor family. ECF subfamily.</text>
</comment>
<proteinExistence type="inferred from homology"/>
<dbReference type="SUPFAM" id="SSF88659">
    <property type="entry name" value="Sigma3 and sigma4 domains of RNA polymerase sigma factors"/>
    <property type="match status" value="1"/>
</dbReference>
<dbReference type="InterPro" id="IPR007627">
    <property type="entry name" value="RNA_pol_sigma70_r2"/>
</dbReference>
<evidence type="ECO:0000313" key="10">
    <source>
        <dbReference type="Proteomes" id="UP000635245"/>
    </source>
</evidence>
<dbReference type="PANTHER" id="PTHR30173:SF36">
    <property type="entry name" value="ECF RNA POLYMERASE SIGMA FACTOR SIGJ"/>
    <property type="match status" value="1"/>
</dbReference>
<dbReference type="Gene3D" id="1.10.1740.10">
    <property type="match status" value="1"/>
</dbReference>
<dbReference type="NCBIfam" id="TIGR02937">
    <property type="entry name" value="sigma70-ECF"/>
    <property type="match status" value="1"/>
</dbReference>
<gene>
    <name evidence="9" type="ORF">JHE00_18305</name>
</gene>
<comment type="caution">
    <text evidence="9">The sequence shown here is derived from an EMBL/GenBank/DDBJ whole genome shotgun (WGS) entry which is preliminary data.</text>
</comment>
<accession>A0A934QU11</accession>
<evidence type="ECO:0000256" key="5">
    <source>
        <dbReference type="ARBA" id="ARBA00023163"/>
    </source>
</evidence>